<dbReference type="GO" id="GO:0003677">
    <property type="term" value="F:DNA binding"/>
    <property type="evidence" value="ECO:0007669"/>
    <property type="project" value="UniProtKB-KW"/>
</dbReference>
<dbReference type="PANTHER" id="PTHR31973:SF195">
    <property type="entry name" value="MUDR FAMILY TRANSPOSASE"/>
    <property type="match status" value="1"/>
</dbReference>
<keyword evidence="2" id="KW-0238">DNA-binding</keyword>
<dbReference type="InterPro" id="IPR018289">
    <property type="entry name" value="MULE_transposase_dom"/>
</dbReference>
<dbReference type="GO" id="GO:0006313">
    <property type="term" value="P:DNA transposition"/>
    <property type="evidence" value="ECO:0007669"/>
    <property type="project" value="InterPro"/>
</dbReference>
<dbReference type="STRING" id="4540.A0A3L6RMG4"/>
<feature type="domain" description="MULE transposase" evidence="6">
    <location>
        <begin position="307"/>
        <end position="400"/>
    </location>
</feature>
<keyword evidence="1" id="KW-0815">Transposition</keyword>
<protein>
    <recommendedName>
        <fullName evidence="9">SWIM-type domain-containing protein</fullName>
    </recommendedName>
</protein>
<comment type="caution">
    <text evidence="7">The sequence shown here is derived from an EMBL/GenBank/DDBJ whole genome shotgun (WGS) entry which is preliminary data.</text>
</comment>
<evidence type="ECO:0000259" key="5">
    <source>
        <dbReference type="Pfam" id="PF04434"/>
    </source>
</evidence>
<evidence type="ECO:0000259" key="4">
    <source>
        <dbReference type="Pfam" id="PF03108"/>
    </source>
</evidence>
<feature type="domain" description="SWIM-type" evidence="5">
    <location>
        <begin position="555"/>
        <end position="574"/>
    </location>
</feature>
<dbReference type="InterPro" id="IPR007527">
    <property type="entry name" value="Znf_SWIM"/>
</dbReference>
<dbReference type="PROSITE" id="PS01007">
    <property type="entry name" value="TRANSPOSASE_MUTATOR"/>
    <property type="match status" value="1"/>
</dbReference>
<keyword evidence="8" id="KW-1185">Reference proteome</keyword>
<reference evidence="8" key="1">
    <citation type="journal article" date="2019" name="Nat. Commun.">
        <title>The genome of broomcorn millet.</title>
        <authorList>
            <person name="Zou C."/>
            <person name="Miki D."/>
            <person name="Li D."/>
            <person name="Tang Q."/>
            <person name="Xiao L."/>
            <person name="Rajput S."/>
            <person name="Deng P."/>
            <person name="Jia W."/>
            <person name="Huang R."/>
            <person name="Zhang M."/>
            <person name="Sun Y."/>
            <person name="Hu J."/>
            <person name="Fu X."/>
            <person name="Schnable P.S."/>
            <person name="Li F."/>
            <person name="Zhang H."/>
            <person name="Feng B."/>
            <person name="Zhu X."/>
            <person name="Liu R."/>
            <person name="Schnable J.C."/>
            <person name="Zhu J.-K."/>
            <person name="Zhang H."/>
        </authorList>
    </citation>
    <scope>NUCLEOTIDE SEQUENCE [LARGE SCALE GENOMIC DNA]</scope>
</reference>
<evidence type="ECO:0000259" key="6">
    <source>
        <dbReference type="Pfam" id="PF10551"/>
    </source>
</evidence>
<dbReference type="Pfam" id="PF10551">
    <property type="entry name" value="MULE"/>
    <property type="match status" value="1"/>
</dbReference>
<keyword evidence="3" id="KW-0233">DNA recombination</keyword>
<dbReference type="OrthoDB" id="655592at2759"/>
<dbReference type="EMBL" id="PQIB02000007">
    <property type="protein sequence ID" value="RLN07011.1"/>
    <property type="molecule type" value="Genomic_DNA"/>
</dbReference>
<dbReference type="InterPro" id="IPR001207">
    <property type="entry name" value="Transposase_mutator"/>
</dbReference>
<dbReference type="AlphaFoldDB" id="A0A3L6RMG4"/>
<dbReference type="InterPro" id="IPR004332">
    <property type="entry name" value="Transposase_MuDR"/>
</dbReference>
<name>A0A3L6RMG4_PANMI</name>
<evidence type="ECO:0000256" key="1">
    <source>
        <dbReference type="ARBA" id="ARBA00022578"/>
    </source>
</evidence>
<evidence type="ECO:0000256" key="2">
    <source>
        <dbReference type="ARBA" id="ARBA00023125"/>
    </source>
</evidence>
<dbReference type="Pfam" id="PF03108">
    <property type="entry name" value="DBD_Tnp_Mut"/>
    <property type="match status" value="1"/>
</dbReference>
<evidence type="ECO:0000256" key="3">
    <source>
        <dbReference type="ARBA" id="ARBA00023172"/>
    </source>
</evidence>
<gene>
    <name evidence="7" type="ORF">C2845_PM11G06850</name>
</gene>
<feature type="domain" description="Transposase MuDR plant" evidence="4">
    <location>
        <begin position="108"/>
        <end position="170"/>
    </location>
</feature>
<dbReference type="Pfam" id="PF04434">
    <property type="entry name" value="SWIM"/>
    <property type="match status" value="1"/>
</dbReference>
<accession>A0A3L6RMG4</accession>
<dbReference type="GO" id="GO:0004803">
    <property type="term" value="F:transposase activity"/>
    <property type="evidence" value="ECO:0007669"/>
    <property type="project" value="InterPro"/>
</dbReference>
<organism evidence="7 8">
    <name type="scientific">Panicum miliaceum</name>
    <name type="common">Proso millet</name>
    <name type="synonym">Broomcorn millet</name>
    <dbReference type="NCBI Taxonomy" id="4540"/>
    <lineage>
        <taxon>Eukaryota</taxon>
        <taxon>Viridiplantae</taxon>
        <taxon>Streptophyta</taxon>
        <taxon>Embryophyta</taxon>
        <taxon>Tracheophyta</taxon>
        <taxon>Spermatophyta</taxon>
        <taxon>Magnoliopsida</taxon>
        <taxon>Liliopsida</taxon>
        <taxon>Poales</taxon>
        <taxon>Poaceae</taxon>
        <taxon>PACMAD clade</taxon>
        <taxon>Panicoideae</taxon>
        <taxon>Panicodae</taxon>
        <taxon>Paniceae</taxon>
        <taxon>Panicinae</taxon>
        <taxon>Panicum</taxon>
        <taxon>Panicum sect. Panicum</taxon>
    </lineage>
</organism>
<sequence>MSRHDSEVTMGSSTDTPLLLAEDSSHIPLVDWDNIQIVEAHDEEGRIEVISEDQLYDILGLRSEDEITMMVEPPRMVERGGDTEGAAIPVSDAIPDEVVITYDKDHPKMDLGTMYPTMDEFRLAVRQFAINEEFELGIEKSDKERFRGFCKSSEDCPWRIVGRLQGDEKTIKVTLLVDRHDCISSSRVKTVTPSQKWVASKAVSIVRNDPNIGAKKLQKKLEDEYSVTISYDTVWWGREKALAVVYGKWEDSFEMLYRWKAEVLKRSPGSVVEIEFLEIDGNVYFHRFFCALKPCIDGYLEGYRTYLGIDSTALNGRWNGHLASATAVDGHNWMYPLAYGFIASEMEDNWTWFMNQLKKAIGDPPLLAVCTDACKGLENAVKNVFPNVDQRECFFHLMKNFVKRFQGFGKMYPAARAYREEVFTEHMTSIFKESNAVWDWLRQYHNLKWMRCVFNPEIKCDYITNNVAEVFNNWIRDIKDLPVAELADKVREMIMGLWRKRRKIGERLAAGRILPGIMVQLKANTRGLGHLKVVESANWSAEIWDNSNNCERHIVKLNQKTCTCLEWQHTGKPCNMSWPS</sequence>
<dbReference type="GO" id="GO:0008270">
    <property type="term" value="F:zinc ion binding"/>
    <property type="evidence" value="ECO:0007669"/>
    <property type="project" value="InterPro"/>
</dbReference>
<dbReference type="Proteomes" id="UP000275267">
    <property type="component" value="Unassembled WGS sequence"/>
</dbReference>
<proteinExistence type="predicted"/>
<evidence type="ECO:0000313" key="7">
    <source>
        <dbReference type="EMBL" id="RLN07011.1"/>
    </source>
</evidence>
<evidence type="ECO:0008006" key="9">
    <source>
        <dbReference type="Google" id="ProtNLM"/>
    </source>
</evidence>
<evidence type="ECO:0000313" key="8">
    <source>
        <dbReference type="Proteomes" id="UP000275267"/>
    </source>
</evidence>
<dbReference type="PANTHER" id="PTHR31973">
    <property type="entry name" value="POLYPROTEIN, PUTATIVE-RELATED"/>
    <property type="match status" value="1"/>
</dbReference>